<evidence type="ECO:0000256" key="4">
    <source>
        <dbReference type="ARBA" id="ARBA00022475"/>
    </source>
</evidence>
<dbReference type="GO" id="GO:0048472">
    <property type="term" value="F:threonine-phosphate decarboxylase activity"/>
    <property type="evidence" value="ECO:0007669"/>
    <property type="project" value="InterPro"/>
</dbReference>
<keyword evidence="7 9" id="KW-1133">Transmembrane helix</keyword>
<evidence type="ECO:0000256" key="1">
    <source>
        <dbReference type="ARBA" id="ARBA00004651"/>
    </source>
</evidence>
<keyword evidence="5" id="KW-0169">Cobalamin biosynthesis</keyword>
<comment type="pathway">
    <text evidence="2">Cofactor biosynthesis; adenosylcobalamin biosynthesis.</text>
</comment>
<dbReference type="HAMAP" id="MF_00024">
    <property type="entry name" value="CobD_CbiB"/>
    <property type="match status" value="1"/>
</dbReference>
<sequence>GGALWREVEGITRLVKEERMAESKKRLSWLVSRDTEPMGEEEILIAATETLAENTSDGMIGPLLFLAVGGVPLAMLYKAADTMDSMVGYKTPQYLQFGWAAARLDDLLNIIPSRLTALLMTASAWYLGFSPPSRVLTSVRQWAPMHPSPNAGYPESAMAGALAIKLGGPCYYFGEWIERPWIGHGEPPDLKAMEKGIVLSKVTFLVALLVILLLHLL</sequence>
<keyword evidence="6 9" id="KW-0812">Transmembrane</keyword>
<reference evidence="10" key="1">
    <citation type="journal article" date="2020" name="mSystems">
        <title>Genome- and Community-Level Interaction Insights into Carbon Utilization and Element Cycling Functions of Hydrothermarchaeota in Hydrothermal Sediment.</title>
        <authorList>
            <person name="Zhou Z."/>
            <person name="Liu Y."/>
            <person name="Xu W."/>
            <person name="Pan J."/>
            <person name="Luo Z.H."/>
            <person name="Li M."/>
        </authorList>
    </citation>
    <scope>NUCLEOTIDE SEQUENCE [LARGE SCALE GENOMIC DNA]</scope>
    <source>
        <strain evidence="10">HyVt-115</strain>
    </source>
</reference>
<dbReference type="AlphaFoldDB" id="A0A7C0YA77"/>
<evidence type="ECO:0000256" key="5">
    <source>
        <dbReference type="ARBA" id="ARBA00022573"/>
    </source>
</evidence>
<proteinExistence type="inferred from homology"/>
<gene>
    <name evidence="10" type="ORF">ENF32_00400</name>
</gene>
<keyword evidence="8 9" id="KW-0472">Membrane</keyword>
<comment type="similarity">
    <text evidence="3">Belongs to the CobD/CbiB family.</text>
</comment>
<evidence type="ECO:0000256" key="6">
    <source>
        <dbReference type="ARBA" id="ARBA00022692"/>
    </source>
</evidence>
<comment type="subcellular location">
    <subcellularLocation>
        <location evidence="1">Cell membrane</location>
        <topology evidence="1">Multi-pass membrane protein</topology>
    </subcellularLocation>
</comment>
<dbReference type="UniPathway" id="UPA00148"/>
<dbReference type="GO" id="GO:0009236">
    <property type="term" value="P:cobalamin biosynthetic process"/>
    <property type="evidence" value="ECO:0007669"/>
    <property type="project" value="UniProtKB-UniPathway"/>
</dbReference>
<protein>
    <submittedName>
        <fullName evidence="10">Cobalamin biosynthesis protein</fullName>
    </submittedName>
</protein>
<feature type="transmembrane region" description="Helical" evidence="9">
    <location>
        <begin position="198"/>
        <end position="216"/>
    </location>
</feature>
<dbReference type="InterPro" id="IPR004485">
    <property type="entry name" value="Cobalamin_biosynth_CobD/CbiB"/>
</dbReference>
<feature type="non-terminal residue" evidence="10">
    <location>
        <position position="1"/>
    </location>
</feature>
<organism evidence="10">
    <name type="scientific">Thermosulfidibacter takaii</name>
    <dbReference type="NCBI Taxonomy" id="412593"/>
    <lineage>
        <taxon>Bacteria</taxon>
        <taxon>Pseudomonadati</taxon>
        <taxon>Thermosulfidibacterota</taxon>
        <taxon>Thermosulfidibacteria</taxon>
        <taxon>Thermosulfidibacterales</taxon>
        <taxon>Thermosulfidibacteraceae</taxon>
    </lineage>
</organism>
<keyword evidence="4" id="KW-1003">Cell membrane</keyword>
<evidence type="ECO:0000256" key="9">
    <source>
        <dbReference type="SAM" id="Phobius"/>
    </source>
</evidence>
<evidence type="ECO:0000256" key="7">
    <source>
        <dbReference type="ARBA" id="ARBA00022989"/>
    </source>
</evidence>
<dbReference type="PANTHER" id="PTHR34308:SF1">
    <property type="entry name" value="COBALAMIN BIOSYNTHESIS PROTEIN CBIB"/>
    <property type="match status" value="1"/>
</dbReference>
<name>A0A7C0YA77_9BACT</name>
<evidence type="ECO:0000313" key="10">
    <source>
        <dbReference type="EMBL" id="HDD52518.1"/>
    </source>
</evidence>
<dbReference type="Pfam" id="PF03186">
    <property type="entry name" value="CobD_Cbib"/>
    <property type="match status" value="1"/>
</dbReference>
<evidence type="ECO:0000256" key="2">
    <source>
        <dbReference type="ARBA" id="ARBA00004953"/>
    </source>
</evidence>
<dbReference type="Proteomes" id="UP000885690">
    <property type="component" value="Unassembled WGS sequence"/>
</dbReference>
<dbReference type="PANTHER" id="PTHR34308">
    <property type="entry name" value="COBALAMIN BIOSYNTHESIS PROTEIN CBIB"/>
    <property type="match status" value="1"/>
</dbReference>
<comment type="caution">
    <text evidence="10">The sequence shown here is derived from an EMBL/GenBank/DDBJ whole genome shotgun (WGS) entry which is preliminary data.</text>
</comment>
<feature type="transmembrane region" description="Helical" evidence="9">
    <location>
        <begin position="59"/>
        <end position="77"/>
    </location>
</feature>
<dbReference type="EMBL" id="DQWS01000017">
    <property type="protein sequence ID" value="HDD52518.1"/>
    <property type="molecule type" value="Genomic_DNA"/>
</dbReference>
<evidence type="ECO:0000256" key="3">
    <source>
        <dbReference type="ARBA" id="ARBA00006263"/>
    </source>
</evidence>
<dbReference type="GO" id="GO:0005886">
    <property type="term" value="C:plasma membrane"/>
    <property type="evidence" value="ECO:0007669"/>
    <property type="project" value="UniProtKB-SubCell"/>
</dbReference>
<accession>A0A7C0YA77</accession>
<evidence type="ECO:0000256" key="8">
    <source>
        <dbReference type="ARBA" id="ARBA00023136"/>
    </source>
</evidence>